<dbReference type="InterPro" id="IPR000801">
    <property type="entry name" value="Esterase-like"/>
</dbReference>
<feature type="domain" description="Enterochelin esterase N-terminal" evidence="6">
    <location>
        <begin position="180"/>
        <end position="283"/>
    </location>
</feature>
<accession>A0AAJ1TTH7</accession>
<dbReference type="Gene3D" id="2.60.40.10">
    <property type="entry name" value="Immunoglobulins"/>
    <property type="match status" value="1"/>
</dbReference>
<dbReference type="PANTHER" id="PTHR48098">
    <property type="entry name" value="ENTEROCHELIN ESTERASE-RELATED"/>
    <property type="match status" value="1"/>
</dbReference>
<dbReference type="GO" id="GO:0006826">
    <property type="term" value="P:iron ion transport"/>
    <property type="evidence" value="ECO:0007669"/>
    <property type="project" value="InterPro"/>
</dbReference>
<dbReference type="NCBIfam" id="NF007758">
    <property type="entry name" value="PRK10439.1"/>
    <property type="match status" value="1"/>
</dbReference>
<proteinExistence type="inferred from homology"/>
<evidence type="ECO:0000256" key="3">
    <source>
        <dbReference type="ARBA" id="ARBA00022801"/>
    </source>
</evidence>
<sequence length="528" mass="56078">MVRSLAALVMAGLVLGMSAPHSEGAPPPGTQPAETVASHRLAAGQVRSLVLVAQPGDYVRGTLAVGAGRFQLDLVADDGRPIRRLADDVEGRTVVHFVAPGGPARLVLMALEDGTAHLTTEAIVAPPKAVSPPPRLTSPVMAALARSVEAGGGTEAFWADVARRGTPLVEAGGDGQVILTFLARGNRTNVRLVGAPSGDHEWLSRLAGSDVWFKSFTVPPDTRLSYRIAPDVPAPPGSDRERRIALLATAAADPLNHHPWPADAPDAFNQESTLELPAAPVQPGLEDLSAPRGTFTRFRLSSAGLGNTRSITLYTPAGFDPADRRNQLLILFDAKAYLTKVPTPRILDALTADGRLPPTLAVFVSEIDAETRTRELPGNPAFADFLARDLLPAIQARSRAAIPPARTILAGSSYGGLAATTVALTHPELFGNVIAMSGSFWWHPERLAELVARATRRDLRFHMSAGLFEGAHQGSDGILETTRRLRERLKSRGYPVTGRDYAGGHDYLVWRGALADGLLAIAGARTID</sequence>
<dbReference type="InterPro" id="IPR050583">
    <property type="entry name" value="Mycobacterial_A85_antigen"/>
</dbReference>
<dbReference type="Pfam" id="PF00756">
    <property type="entry name" value="Esterase"/>
    <property type="match status" value="1"/>
</dbReference>
<keyword evidence="5" id="KW-0732">Signal</keyword>
<dbReference type="InterPro" id="IPR014756">
    <property type="entry name" value="Ig_E-set"/>
</dbReference>
<dbReference type="InterPro" id="IPR013783">
    <property type="entry name" value="Ig-like_fold"/>
</dbReference>
<dbReference type="InterPro" id="IPR029058">
    <property type="entry name" value="AB_hydrolase_fold"/>
</dbReference>
<evidence type="ECO:0000256" key="1">
    <source>
        <dbReference type="ARBA" id="ARBA00004496"/>
    </source>
</evidence>
<dbReference type="SUPFAM" id="SSF81296">
    <property type="entry name" value="E set domains"/>
    <property type="match status" value="1"/>
</dbReference>
<gene>
    <name evidence="7" type="ORF">QO001_005527</name>
</gene>
<dbReference type="RefSeq" id="WP_230367840.1">
    <property type="nucleotide sequence ID" value="NZ_JAJALK010000016.1"/>
</dbReference>
<comment type="similarity">
    <text evidence="4">Belongs to the Fes family.</text>
</comment>
<evidence type="ECO:0000313" key="8">
    <source>
        <dbReference type="Proteomes" id="UP001223420"/>
    </source>
</evidence>
<evidence type="ECO:0000256" key="2">
    <source>
        <dbReference type="ARBA" id="ARBA00022490"/>
    </source>
</evidence>
<dbReference type="SUPFAM" id="SSF53474">
    <property type="entry name" value="alpha/beta-Hydrolases"/>
    <property type="match status" value="1"/>
</dbReference>
<evidence type="ECO:0000256" key="5">
    <source>
        <dbReference type="SAM" id="SignalP"/>
    </source>
</evidence>
<dbReference type="GO" id="GO:0005506">
    <property type="term" value="F:iron ion binding"/>
    <property type="evidence" value="ECO:0007669"/>
    <property type="project" value="InterPro"/>
</dbReference>
<feature type="chain" id="PRO_5042506104" evidence="5">
    <location>
        <begin position="23"/>
        <end position="528"/>
    </location>
</feature>
<dbReference type="PANTHER" id="PTHR48098:SF3">
    <property type="entry name" value="IRON(III) ENTEROBACTIN ESTERASE"/>
    <property type="match status" value="1"/>
</dbReference>
<dbReference type="Gene3D" id="3.40.50.1820">
    <property type="entry name" value="alpha/beta hydrolase"/>
    <property type="match status" value="1"/>
</dbReference>
<comment type="subcellular location">
    <subcellularLocation>
        <location evidence="1">Cytoplasm</location>
    </subcellularLocation>
</comment>
<evidence type="ECO:0000256" key="4">
    <source>
        <dbReference type="ARBA" id="ARBA00024201"/>
    </source>
</evidence>
<reference evidence="7" key="1">
    <citation type="submission" date="2023-07" db="EMBL/GenBank/DDBJ databases">
        <title>Genomic Encyclopedia of Type Strains, Phase IV (KMG-IV): sequencing the most valuable type-strain genomes for metagenomic binning, comparative biology and taxonomic classification.</title>
        <authorList>
            <person name="Goeker M."/>
        </authorList>
    </citation>
    <scope>NUCLEOTIDE SEQUENCE</scope>
    <source>
        <strain evidence="7">DSM 19569</strain>
    </source>
</reference>
<feature type="signal peptide" evidence="5">
    <location>
        <begin position="1"/>
        <end position="22"/>
    </location>
</feature>
<keyword evidence="3" id="KW-0378">Hydrolase</keyword>
<dbReference type="AlphaFoldDB" id="A0AAJ1TTH7"/>
<dbReference type="GO" id="GO:0005737">
    <property type="term" value="C:cytoplasm"/>
    <property type="evidence" value="ECO:0007669"/>
    <property type="project" value="UniProtKB-SubCell"/>
</dbReference>
<keyword evidence="2" id="KW-0963">Cytoplasm</keyword>
<evidence type="ECO:0000259" key="6">
    <source>
        <dbReference type="Pfam" id="PF11806"/>
    </source>
</evidence>
<dbReference type="Proteomes" id="UP001223420">
    <property type="component" value="Unassembled WGS sequence"/>
</dbReference>
<dbReference type="EMBL" id="JAUSWL010000015">
    <property type="protein sequence ID" value="MDQ0546575.1"/>
    <property type="molecule type" value="Genomic_DNA"/>
</dbReference>
<comment type="caution">
    <text evidence="7">The sequence shown here is derived from an EMBL/GenBank/DDBJ whole genome shotgun (WGS) entry which is preliminary data.</text>
</comment>
<dbReference type="InterPro" id="IPR021764">
    <property type="entry name" value="Enterochelin_esterase_N"/>
</dbReference>
<dbReference type="GO" id="GO:0008849">
    <property type="term" value="F:enterochelin esterase activity"/>
    <property type="evidence" value="ECO:0007669"/>
    <property type="project" value="InterPro"/>
</dbReference>
<evidence type="ECO:0000313" key="7">
    <source>
        <dbReference type="EMBL" id="MDQ0546575.1"/>
    </source>
</evidence>
<protein>
    <submittedName>
        <fullName evidence="7">Enterochelin esterase family protein</fullName>
    </submittedName>
</protein>
<name>A0AAJ1TTH7_9HYPH</name>
<dbReference type="Pfam" id="PF11806">
    <property type="entry name" value="Enterochelin_N"/>
    <property type="match status" value="1"/>
</dbReference>
<organism evidence="7 8">
    <name type="scientific">Methylobacterium brachiatum</name>
    <dbReference type="NCBI Taxonomy" id="269660"/>
    <lineage>
        <taxon>Bacteria</taxon>
        <taxon>Pseudomonadati</taxon>
        <taxon>Pseudomonadota</taxon>
        <taxon>Alphaproteobacteria</taxon>
        <taxon>Hyphomicrobiales</taxon>
        <taxon>Methylobacteriaceae</taxon>
        <taxon>Methylobacterium</taxon>
    </lineage>
</organism>